<keyword evidence="7 8" id="KW-0472">Membrane</keyword>
<feature type="transmembrane region" description="Helical" evidence="8">
    <location>
        <begin position="226"/>
        <end position="254"/>
    </location>
</feature>
<evidence type="ECO:0000256" key="4">
    <source>
        <dbReference type="ARBA" id="ARBA00022475"/>
    </source>
</evidence>
<dbReference type="CDD" id="cd06550">
    <property type="entry name" value="TM_ABC_iron-siderophores_like"/>
    <property type="match status" value="1"/>
</dbReference>
<dbReference type="AlphaFoldDB" id="A0A2H0LZQ0"/>
<comment type="similarity">
    <text evidence="2">Belongs to the binding-protein-dependent transport system permease family. FecCD subfamily.</text>
</comment>
<proteinExistence type="inferred from homology"/>
<dbReference type="PANTHER" id="PTHR30472">
    <property type="entry name" value="FERRIC ENTEROBACTIN TRANSPORT SYSTEM PERMEASE PROTEIN"/>
    <property type="match status" value="1"/>
</dbReference>
<sequence>MNNRLKLKIALLFFILFAAIIIGVLKGPADLGIRQLLSRAYMPILYLRALRIFAALSCGAGLAVSGIALQAILRNPLAEPYLLGTSSGAGLGAVIALICGIASRWLPLFAFLGAALSIFIVYNLARQNNRIRQESLILSGVIVSVAFSAIIVFLVSISGSEVLRSLSWWLWGSLQVYDARLLLIVSIIVFAGVLVIYLFAQDLNAISIGEEEAMHLGINAEQTKKILIFTTSIITASLVCVCGVIGFVGLIAPHTMRLLCGPNHRVLIPVTCLGAAIFMILCDIIARVIYPPLEVPIGVITAMVGAPIFIILLRRSEKI</sequence>
<dbReference type="EMBL" id="PCWA01000014">
    <property type="protein sequence ID" value="PIQ89871.1"/>
    <property type="molecule type" value="Genomic_DNA"/>
</dbReference>
<evidence type="ECO:0000256" key="2">
    <source>
        <dbReference type="ARBA" id="ARBA00007935"/>
    </source>
</evidence>
<reference evidence="9 10" key="1">
    <citation type="submission" date="2017-09" db="EMBL/GenBank/DDBJ databases">
        <title>Depth-based differentiation of microbial function through sediment-hosted aquifers and enrichment of novel symbionts in the deep terrestrial subsurface.</title>
        <authorList>
            <person name="Probst A.J."/>
            <person name="Ladd B."/>
            <person name="Jarett J.K."/>
            <person name="Geller-Mcgrath D.E."/>
            <person name="Sieber C.M."/>
            <person name="Emerson J.B."/>
            <person name="Anantharaman K."/>
            <person name="Thomas B.C."/>
            <person name="Malmstrom R."/>
            <person name="Stieglmeier M."/>
            <person name="Klingl A."/>
            <person name="Woyke T."/>
            <person name="Ryan C.M."/>
            <person name="Banfield J.F."/>
        </authorList>
    </citation>
    <scope>NUCLEOTIDE SEQUENCE [LARGE SCALE GENOMIC DNA]</scope>
    <source>
        <strain evidence="9">CG11_big_fil_rev_8_21_14_0_20_42_13</strain>
    </source>
</reference>
<evidence type="ECO:0000256" key="6">
    <source>
        <dbReference type="ARBA" id="ARBA00022989"/>
    </source>
</evidence>
<feature type="transmembrane region" description="Helical" evidence="8">
    <location>
        <begin position="45"/>
        <end position="69"/>
    </location>
</feature>
<keyword evidence="6 8" id="KW-1133">Transmembrane helix</keyword>
<feature type="transmembrane region" description="Helical" evidence="8">
    <location>
        <begin position="293"/>
        <end position="313"/>
    </location>
</feature>
<feature type="transmembrane region" description="Helical" evidence="8">
    <location>
        <begin position="179"/>
        <end position="200"/>
    </location>
</feature>
<dbReference type="GO" id="GO:0022857">
    <property type="term" value="F:transmembrane transporter activity"/>
    <property type="evidence" value="ECO:0007669"/>
    <property type="project" value="InterPro"/>
</dbReference>
<evidence type="ECO:0000256" key="8">
    <source>
        <dbReference type="SAM" id="Phobius"/>
    </source>
</evidence>
<feature type="transmembrane region" description="Helical" evidence="8">
    <location>
        <begin position="137"/>
        <end position="159"/>
    </location>
</feature>
<dbReference type="GO" id="GO:0005886">
    <property type="term" value="C:plasma membrane"/>
    <property type="evidence" value="ECO:0007669"/>
    <property type="project" value="UniProtKB-SubCell"/>
</dbReference>
<dbReference type="SUPFAM" id="SSF81345">
    <property type="entry name" value="ABC transporter involved in vitamin B12 uptake, BtuC"/>
    <property type="match status" value="1"/>
</dbReference>
<dbReference type="GO" id="GO:0033214">
    <property type="term" value="P:siderophore-iron import into cell"/>
    <property type="evidence" value="ECO:0007669"/>
    <property type="project" value="TreeGrafter"/>
</dbReference>
<comment type="caution">
    <text evidence="9">The sequence shown here is derived from an EMBL/GenBank/DDBJ whole genome shotgun (WGS) entry which is preliminary data.</text>
</comment>
<evidence type="ECO:0000313" key="9">
    <source>
        <dbReference type="EMBL" id="PIQ89871.1"/>
    </source>
</evidence>
<feature type="transmembrane region" description="Helical" evidence="8">
    <location>
        <begin position="109"/>
        <end position="125"/>
    </location>
</feature>
<organism evidence="9 10">
    <name type="scientific">Candidatus Ghiorseimicrobium undicola</name>
    <dbReference type="NCBI Taxonomy" id="1974746"/>
    <lineage>
        <taxon>Bacteria</taxon>
        <taxon>Pseudomonadati</taxon>
        <taxon>Candidatus Omnitrophota</taxon>
        <taxon>Candidatus Ghiorseimicrobium</taxon>
    </lineage>
</organism>
<keyword evidence="5 8" id="KW-0812">Transmembrane</keyword>
<protein>
    <submittedName>
        <fullName evidence="9">ABC transporter permease</fullName>
    </submittedName>
</protein>
<evidence type="ECO:0000256" key="3">
    <source>
        <dbReference type="ARBA" id="ARBA00022448"/>
    </source>
</evidence>
<evidence type="ECO:0000256" key="5">
    <source>
        <dbReference type="ARBA" id="ARBA00022692"/>
    </source>
</evidence>
<evidence type="ECO:0000313" key="10">
    <source>
        <dbReference type="Proteomes" id="UP000229641"/>
    </source>
</evidence>
<dbReference type="PANTHER" id="PTHR30472:SF25">
    <property type="entry name" value="ABC TRANSPORTER PERMEASE PROTEIN MJ0876-RELATED"/>
    <property type="match status" value="1"/>
</dbReference>
<feature type="transmembrane region" description="Helical" evidence="8">
    <location>
        <begin position="7"/>
        <end position="25"/>
    </location>
</feature>
<name>A0A2H0LZQ0_9BACT</name>
<evidence type="ECO:0000256" key="7">
    <source>
        <dbReference type="ARBA" id="ARBA00023136"/>
    </source>
</evidence>
<comment type="subcellular location">
    <subcellularLocation>
        <location evidence="1">Cell membrane</location>
        <topology evidence="1">Multi-pass membrane protein</topology>
    </subcellularLocation>
</comment>
<dbReference type="FunFam" id="1.10.3470.10:FF:000001">
    <property type="entry name" value="Vitamin B12 ABC transporter permease BtuC"/>
    <property type="match status" value="1"/>
</dbReference>
<accession>A0A2H0LZQ0</accession>
<dbReference type="InterPro" id="IPR037294">
    <property type="entry name" value="ABC_BtuC-like"/>
</dbReference>
<keyword evidence="4" id="KW-1003">Cell membrane</keyword>
<dbReference type="InterPro" id="IPR000522">
    <property type="entry name" value="ABC_transptr_permease_BtuC"/>
</dbReference>
<feature type="transmembrane region" description="Helical" evidence="8">
    <location>
        <begin position="266"/>
        <end position="286"/>
    </location>
</feature>
<feature type="transmembrane region" description="Helical" evidence="8">
    <location>
        <begin position="81"/>
        <end position="103"/>
    </location>
</feature>
<dbReference type="Gene3D" id="1.10.3470.10">
    <property type="entry name" value="ABC transporter involved in vitamin B12 uptake, BtuC"/>
    <property type="match status" value="1"/>
</dbReference>
<evidence type="ECO:0000256" key="1">
    <source>
        <dbReference type="ARBA" id="ARBA00004651"/>
    </source>
</evidence>
<dbReference type="Proteomes" id="UP000229641">
    <property type="component" value="Unassembled WGS sequence"/>
</dbReference>
<dbReference type="Pfam" id="PF01032">
    <property type="entry name" value="FecCD"/>
    <property type="match status" value="1"/>
</dbReference>
<gene>
    <name evidence="9" type="ORF">COV72_00830</name>
</gene>
<keyword evidence="3" id="KW-0813">Transport</keyword>